<keyword evidence="7" id="KW-1185">Reference proteome</keyword>
<evidence type="ECO:0000256" key="1">
    <source>
        <dbReference type="ARBA" id="ARBA00004442"/>
    </source>
</evidence>
<evidence type="ECO:0000256" key="2">
    <source>
        <dbReference type="ARBA" id="ARBA00023136"/>
    </source>
</evidence>
<keyword evidence="2 4" id="KW-0472">Membrane</keyword>
<dbReference type="SUPFAM" id="SSF103088">
    <property type="entry name" value="OmpA-like"/>
    <property type="match status" value="1"/>
</dbReference>
<evidence type="ECO:0000256" key="3">
    <source>
        <dbReference type="ARBA" id="ARBA00023237"/>
    </source>
</evidence>
<dbReference type="Proteomes" id="UP001348817">
    <property type="component" value="Chromosome"/>
</dbReference>
<dbReference type="KEGG" id="fax:FUAX_12050"/>
<dbReference type="EMBL" id="AP025314">
    <property type="protein sequence ID" value="BDD08773.1"/>
    <property type="molecule type" value="Genomic_DNA"/>
</dbReference>
<proteinExistence type="predicted"/>
<dbReference type="SUPFAM" id="SSF82171">
    <property type="entry name" value="DPP6 N-terminal domain-like"/>
    <property type="match status" value="1"/>
</dbReference>
<dbReference type="PROSITE" id="PS51123">
    <property type="entry name" value="OMPA_2"/>
    <property type="match status" value="1"/>
</dbReference>
<protein>
    <recommendedName>
        <fullName evidence="5">OmpA-like domain-containing protein</fullName>
    </recommendedName>
</protein>
<evidence type="ECO:0000313" key="6">
    <source>
        <dbReference type="EMBL" id="BDD08773.1"/>
    </source>
</evidence>
<dbReference type="InterPro" id="IPR011659">
    <property type="entry name" value="WD40"/>
</dbReference>
<dbReference type="InterPro" id="IPR036737">
    <property type="entry name" value="OmpA-like_sf"/>
</dbReference>
<evidence type="ECO:0000313" key="7">
    <source>
        <dbReference type="Proteomes" id="UP001348817"/>
    </source>
</evidence>
<dbReference type="CDD" id="cd07185">
    <property type="entry name" value="OmpA_C-like"/>
    <property type="match status" value="1"/>
</dbReference>
<dbReference type="InterPro" id="IPR011042">
    <property type="entry name" value="6-blade_b-propeller_TolB-like"/>
</dbReference>
<organism evidence="6 7">
    <name type="scientific">Fulvitalea axinellae</name>
    <dbReference type="NCBI Taxonomy" id="1182444"/>
    <lineage>
        <taxon>Bacteria</taxon>
        <taxon>Pseudomonadati</taxon>
        <taxon>Bacteroidota</taxon>
        <taxon>Cytophagia</taxon>
        <taxon>Cytophagales</taxon>
        <taxon>Persicobacteraceae</taxon>
        <taxon>Fulvitalea</taxon>
    </lineage>
</organism>
<dbReference type="PRINTS" id="PR01021">
    <property type="entry name" value="OMPADOMAIN"/>
</dbReference>
<dbReference type="GO" id="GO:0009279">
    <property type="term" value="C:cell outer membrane"/>
    <property type="evidence" value="ECO:0007669"/>
    <property type="project" value="UniProtKB-SubCell"/>
</dbReference>
<dbReference type="Pfam" id="PF00691">
    <property type="entry name" value="OmpA"/>
    <property type="match status" value="1"/>
</dbReference>
<dbReference type="AlphaFoldDB" id="A0AAU9CFM3"/>
<dbReference type="InterPro" id="IPR006665">
    <property type="entry name" value="OmpA-like"/>
</dbReference>
<dbReference type="Gene3D" id="2.120.10.30">
    <property type="entry name" value="TolB, C-terminal domain"/>
    <property type="match status" value="1"/>
</dbReference>
<evidence type="ECO:0000259" key="5">
    <source>
        <dbReference type="PROSITE" id="PS51123"/>
    </source>
</evidence>
<dbReference type="PANTHER" id="PTHR30329:SF21">
    <property type="entry name" value="LIPOPROTEIN YIAD-RELATED"/>
    <property type="match status" value="1"/>
</dbReference>
<feature type="domain" description="OmpA-like" evidence="5">
    <location>
        <begin position="532"/>
        <end position="646"/>
    </location>
</feature>
<dbReference type="PANTHER" id="PTHR30329">
    <property type="entry name" value="STATOR ELEMENT OF FLAGELLAR MOTOR COMPLEX"/>
    <property type="match status" value="1"/>
</dbReference>
<comment type="subcellular location">
    <subcellularLocation>
        <location evidence="1">Cell outer membrane</location>
    </subcellularLocation>
</comment>
<dbReference type="InterPro" id="IPR050330">
    <property type="entry name" value="Bact_OuterMem_StrucFunc"/>
</dbReference>
<sequence>MPNFRGHIILLLTLLLLLCPGAEGQNKRKRSKKKVITSKELPMPTFDNLHKRAYYRDNKKLEKILSLEKEGQFVKLYPILHKYVDNFGIRNFYRDTRLLWLLAKITEEYGNPENAKLLYSMVLRHHRKGDPIMKLVPKDQLSQDKASDYIPLDYYYELVEYRQYIDTLRPPVGVRQNMGHLINSDKSDYAPFLRPDNERLIFTSKRMETNDGIRVTRHENIYFSDSDDGDWSEANLLPGVNSRNNEGSVCISADGTRLYFARCDAPDCYGNCDIFEATLDERGQWGNVKNLGINVNSNAWDSHPSLSPSGDTLYYASDRLGGFGLSDIYFTTRKKDGTWTPAKNCGPVINTRGNDVSPFFHPARNVLYFSSDGHPLNFGAQDIYKSHKIGTSNWSDPLNIGPLVNSEQSEFYFTIDGTFNRIFYAKSIENKLSNLDLYSFPLPMEAHPDANTSLTGSLVDAEDDEPFTGIVSVIDLEQGIEVAPKFLNKDGEFQFNLIDKRKYLLVIQGDDFFRIEKVIFLDGDTDISENTSAISRKLKFESIRFENGKSDILPAMYADLNKVANFMLDHPNFKLKISGHTDSSGDEEFNKELSQKRADAIMNYISFIKDVPEQRIEAIGHGSSKPISKTDMSLNRRVEFEIYRPSEEELKKLREQIDNAPEDQLDDW</sequence>
<accession>A0AAU9CFM3</accession>
<reference evidence="6 7" key="1">
    <citation type="submission" date="2021-12" db="EMBL/GenBank/DDBJ databases">
        <title>Genome sequencing of bacteria with rrn-lacking chromosome and rrn-plasmid.</title>
        <authorList>
            <person name="Anda M."/>
            <person name="Iwasaki W."/>
        </authorList>
    </citation>
    <scope>NUCLEOTIDE SEQUENCE [LARGE SCALE GENOMIC DNA]</scope>
    <source>
        <strain evidence="6 7">DSM 100852</strain>
    </source>
</reference>
<gene>
    <name evidence="6" type="ORF">FUAX_12050</name>
</gene>
<dbReference type="Pfam" id="PF07676">
    <property type="entry name" value="PD40"/>
    <property type="match status" value="4"/>
</dbReference>
<keyword evidence="3" id="KW-0998">Cell outer membrane</keyword>
<dbReference type="InterPro" id="IPR006664">
    <property type="entry name" value="OMP_bac"/>
</dbReference>
<name>A0AAU9CFM3_9BACT</name>
<dbReference type="Gene3D" id="3.30.1330.60">
    <property type="entry name" value="OmpA-like domain"/>
    <property type="match status" value="1"/>
</dbReference>
<evidence type="ECO:0000256" key="4">
    <source>
        <dbReference type="PROSITE-ProRule" id="PRU00473"/>
    </source>
</evidence>